<feature type="domain" description="Major facilitator superfamily (MFS) profile" evidence="8">
    <location>
        <begin position="1"/>
        <end position="211"/>
    </location>
</feature>
<gene>
    <name evidence="9" type="ORF">OM076_36045</name>
</gene>
<feature type="transmembrane region" description="Helical" evidence="7">
    <location>
        <begin position="30"/>
        <end position="54"/>
    </location>
</feature>
<organism evidence="9 10">
    <name type="scientific">Solirubrobacter ginsenosidimutans</name>
    <dbReference type="NCBI Taxonomy" id="490573"/>
    <lineage>
        <taxon>Bacteria</taxon>
        <taxon>Bacillati</taxon>
        <taxon>Actinomycetota</taxon>
        <taxon>Thermoleophilia</taxon>
        <taxon>Solirubrobacterales</taxon>
        <taxon>Solirubrobacteraceae</taxon>
        <taxon>Solirubrobacter</taxon>
    </lineage>
</organism>
<evidence type="ECO:0000313" key="10">
    <source>
        <dbReference type="Proteomes" id="UP001149140"/>
    </source>
</evidence>
<dbReference type="Gene3D" id="1.20.1250.20">
    <property type="entry name" value="MFS general substrate transporter like domains"/>
    <property type="match status" value="1"/>
</dbReference>
<dbReference type="PANTHER" id="PTHR23513">
    <property type="entry name" value="INTEGRAL MEMBRANE EFFLUX PROTEIN-RELATED"/>
    <property type="match status" value="1"/>
</dbReference>
<feature type="transmembrane region" description="Helical" evidence="7">
    <location>
        <begin position="102"/>
        <end position="129"/>
    </location>
</feature>
<dbReference type="PROSITE" id="PS50850">
    <property type="entry name" value="MFS"/>
    <property type="match status" value="1"/>
</dbReference>
<evidence type="ECO:0000256" key="6">
    <source>
        <dbReference type="ARBA" id="ARBA00023136"/>
    </source>
</evidence>
<keyword evidence="3" id="KW-1003">Cell membrane</keyword>
<keyword evidence="5 7" id="KW-1133">Transmembrane helix</keyword>
<keyword evidence="4 7" id="KW-0812">Transmembrane</keyword>
<comment type="subcellular location">
    <subcellularLocation>
        <location evidence="1">Cell membrane</location>
        <topology evidence="1">Multi-pass membrane protein</topology>
    </subcellularLocation>
</comment>
<dbReference type="RefSeq" id="WP_270044998.1">
    <property type="nucleotide sequence ID" value="NZ_JAPDOD010000051.1"/>
</dbReference>
<dbReference type="PANTHER" id="PTHR23513:SF11">
    <property type="entry name" value="STAPHYLOFERRIN A TRANSPORTER"/>
    <property type="match status" value="1"/>
</dbReference>
<proteinExistence type="predicted"/>
<evidence type="ECO:0000256" key="3">
    <source>
        <dbReference type="ARBA" id="ARBA00022475"/>
    </source>
</evidence>
<dbReference type="GO" id="GO:0022857">
    <property type="term" value="F:transmembrane transporter activity"/>
    <property type="evidence" value="ECO:0007669"/>
    <property type="project" value="InterPro"/>
</dbReference>
<dbReference type="Proteomes" id="UP001149140">
    <property type="component" value="Unassembled WGS sequence"/>
</dbReference>
<dbReference type="InterPro" id="IPR036259">
    <property type="entry name" value="MFS_trans_sf"/>
</dbReference>
<reference evidence="9" key="1">
    <citation type="submission" date="2022-10" db="EMBL/GenBank/DDBJ databases">
        <title>The WGS of Solirubrobacter ginsenosidimutans DSM 21036.</title>
        <authorList>
            <person name="Jiang Z."/>
        </authorList>
    </citation>
    <scope>NUCLEOTIDE SEQUENCE</scope>
    <source>
        <strain evidence="9">DSM 21036</strain>
    </source>
</reference>
<dbReference type="InterPro" id="IPR010290">
    <property type="entry name" value="TM_effector"/>
</dbReference>
<keyword evidence="10" id="KW-1185">Reference proteome</keyword>
<evidence type="ECO:0000256" key="7">
    <source>
        <dbReference type="SAM" id="Phobius"/>
    </source>
</evidence>
<feature type="transmembrane region" description="Helical" evidence="7">
    <location>
        <begin position="60"/>
        <end position="81"/>
    </location>
</feature>
<feature type="transmembrane region" description="Helical" evidence="7">
    <location>
        <begin position="304"/>
        <end position="322"/>
    </location>
</feature>
<keyword evidence="6 7" id="KW-0472">Membrane</keyword>
<accession>A0A9X3S750</accession>
<keyword evidence="2" id="KW-0813">Transport</keyword>
<protein>
    <submittedName>
        <fullName evidence="9">MFS transporter</fullName>
    </submittedName>
</protein>
<evidence type="ECO:0000259" key="8">
    <source>
        <dbReference type="PROSITE" id="PS50850"/>
    </source>
</evidence>
<evidence type="ECO:0000256" key="2">
    <source>
        <dbReference type="ARBA" id="ARBA00022448"/>
    </source>
</evidence>
<dbReference type="SUPFAM" id="SSF103473">
    <property type="entry name" value="MFS general substrate transporter"/>
    <property type="match status" value="1"/>
</dbReference>
<dbReference type="GO" id="GO:0005886">
    <property type="term" value="C:plasma membrane"/>
    <property type="evidence" value="ECO:0007669"/>
    <property type="project" value="UniProtKB-SubCell"/>
</dbReference>
<feature type="transmembrane region" description="Helical" evidence="7">
    <location>
        <begin position="274"/>
        <end position="292"/>
    </location>
</feature>
<evidence type="ECO:0000256" key="5">
    <source>
        <dbReference type="ARBA" id="ARBA00022989"/>
    </source>
</evidence>
<dbReference type="Pfam" id="PF05977">
    <property type="entry name" value="MFS_3"/>
    <property type="match status" value="1"/>
</dbReference>
<feature type="transmembrane region" description="Helical" evidence="7">
    <location>
        <begin position="367"/>
        <end position="388"/>
    </location>
</feature>
<name>A0A9X3S750_9ACTN</name>
<dbReference type="EMBL" id="JAPDOD010000051">
    <property type="protein sequence ID" value="MDA0165736.1"/>
    <property type="molecule type" value="Genomic_DNA"/>
</dbReference>
<sequence length="434" mass="45208">MHHSYESLDRVGGVARHGLLAPLRHREFRLLWLGMCVSLLGDGAFIVALAWQVYALTDAPTAMGMVGIAMTVPTIVFLVIGGVASDRFDRRRVMIAADAARFVAVGALAVLSLTGMLEIWHVIIVVAVYGTGQAFFAPAFDAIVPELLPERQLAQANALDQLVRPIALRMAGPALGGILVGVLGAGAAFALDAASFAVSAAALVLMRAPARSAGGAASSMLVDLREGWRFVRGRSWLWATFASAAVAYLLFMGPVEVLVPYVVKHDLGGSATDLGLVFAAGGLASVAVAVALAHRGLPRRNMTFMYLVWVIATLAVAGYGLGTTVWHLMLASAVFNSLETAGTIVWMTAKQRHVPAAMLGRVSSLDWLISIGLLPLSFALTGPVSGAVGAQATLIGAGLLGAAVTLAALFVPGVRAIEGANPRRPAPNPEPISV</sequence>
<evidence type="ECO:0000256" key="4">
    <source>
        <dbReference type="ARBA" id="ARBA00022692"/>
    </source>
</evidence>
<feature type="transmembrane region" description="Helical" evidence="7">
    <location>
        <begin position="178"/>
        <end position="205"/>
    </location>
</feature>
<dbReference type="InterPro" id="IPR020846">
    <property type="entry name" value="MFS_dom"/>
</dbReference>
<feature type="transmembrane region" description="Helical" evidence="7">
    <location>
        <begin position="394"/>
        <end position="414"/>
    </location>
</feature>
<feature type="transmembrane region" description="Helical" evidence="7">
    <location>
        <begin position="235"/>
        <end position="254"/>
    </location>
</feature>
<dbReference type="CDD" id="cd06173">
    <property type="entry name" value="MFS_MefA_like"/>
    <property type="match status" value="1"/>
</dbReference>
<comment type="caution">
    <text evidence="9">The sequence shown here is derived from an EMBL/GenBank/DDBJ whole genome shotgun (WGS) entry which is preliminary data.</text>
</comment>
<dbReference type="AlphaFoldDB" id="A0A9X3S750"/>
<evidence type="ECO:0000313" key="9">
    <source>
        <dbReference type="EMBL" id="MDA0165736.1"/>
    </source>
</evidence>
<evidence type="ECO:0000256" key="1">
    <source>
        <dbReference type="ARBA" id="ARBA00004651"/>
    </source>
</evidence>